<comment type="caution">
    <text evidence="2">The sequence shown here is derived from an EMBL/GenBank/DDBJ whole genome shotgun (WGS) entry which is preliminary data.</text>
</comment>
<feature type="compositionally biased region" description="Basic and acidic residues" evidence="1">
    <location>
        <begin position="76"/>
        <end position="86"/>
    </location>
</feature>
<feature type="region of interest" description="Disordered" evidence="1">
    <location>
        <begin position="71"/>
        <end position="109"/>
    </location>
</feature>
<gene>
    <name evidence="2" type="ORF">EZS28_018517</name>
</gene>
<sequence length="109" mass="13200">MGVDGNWNIFETRGEPRDRSRGALRRRDSNYYGRGQSKQDSDQLYKERYVEAQKYNPYTKQNFSNTMNLLNRNRMHQQDNRNRGDGWFDDPNDERQKYKQLEKEPQICS</sequence>
<evidence type="ECO:0000256" key="1">
    <source>
        <dbReference type="SAM" id="MobiDB-lite"/>
    </source>
</evidence>
<dbReference type="Proteomes" id="UP000324800">
    <property type="component" value="Unassembled WGS sequence"/>
</dbReference>
<dbReference type="AlphaFoldDB" id="A0A5J4VTI4"/>
<reference evidence="2 3" key="1">
    <citation type="submission" date="2019-03" db="EMBL/GenBank/DDBJ databases">
        <title>Single cell metagenomics reveals metabolic interactions within the superorganism composed of flagellate Streblomastix strix and complex community of Bacteroidetes bacteria on its surface.</title>
        <authorList>
            <person name="Treitli S.C."/>
            <person name="Kolisko M."/>
            <person name="Husnik F."/>
            <person name="Keeling P."/>
            <person name="Hampl V."/>
        </authorList>
    </citation>
    <scope>NUCLEOTIDE SEQUENCE [LARGE SCALE GENOMIC DNA]</scope>
    <source>
        <strain evidence="2">ST1C</strain>
    </source>
</reference>
<name>A0A5J4VTI4_9EUKA</name>
<feature type="region of interest" description="Disordered" evidence="1">
    <location>
        <begin position="1"/>
        <end position="44"/>
    </location>
</feature>
<dbReference type="EMBL" id="SNRW01005024">
    <property type="protein sequence ID" value="KAA6385952.1"/>
    <property type="molecule type" value="Genomic_DNA"/>
</dbReference>
<protein>
    <submittedName>
        <fullName evidence="2">Uncharacterized protein</fullName>
    </submittedName>
</protein>
<evidence type="ECO:0000313" key="3">
    <source>
        <dbReference type="Proteomes" id="UP000324800"/>
    </source>
</evidence>
<evidence type="ECO:0000313" key="2">
    <source>
        <dbReference type="EMBL" id="KAA6385952.1"/>
    </source>
</evidence>
<organism evidence="2 3">
    <name type="scientific">Streblomastix strix</name>
    <dbReference type="NCBI Taxonomy" id="222440"/>
    <lineage>
        <taxon>Eukaryota</taxon>
        <taxon>Metamonada</taxon>
        <taxon>Preaxostyla</taxon>
        <taxon>Oxymonadida</taxon>
        <taxon>Streblomastigidae</taxon>
        <taxon>Streblomastix</taxon>
    </lineage>
</organism>
<proteinExistence type="predicted"/>
<accession>A0A5J4VTI4</accession>
<feature type="compositionally biased region" description="Basic and acidic residues" evidence="1">
    <location>
        <begin position="12"/>
        <end position="29"/>
    </location>
</feature>
<feature type="compositionally biased region" description="Basic and acidic residues" evidence="1">
    <location>
        <begin position="93"/>
        <end position="109"/>
    </location>
</feature>